<dbReference type="PANTHER" id="PTHR23521:SF2">
    <property type="entry name" value="TRANSPORTER MFS SUPERFAMILY"/>
    <property type="match status" value="1"/>
</dbReference>
<dbReference type="PANTHER" id="PTHR23521">
    <property type="entry name" value="TRANSPORTER MFS SUPERFAMILY"/>
    <property type="match status" value="1"/>
</dbReference>
<keyword evidence="4 7" id="KW-0812">Transmembrane</keyword>
<feature type="transmembrane region" description="Helical" evidence="7">
    <location>
        <begin position="158"/>
        <end position="176"/>
    </location>
</feature>
<evidence type="ECO:0000256" key="2">
    <source>
        <dbReference type="ARBA" id="ARBA00022448"/>
    </source>
</evidence>
<protein>
    <submittedName>
        <fullName evidence="9">MFS transporter</fullName>
    </submittedName>
</protein>
<dbReference type="InterPro" id="IPR005829">
    <property type="entry name" value="Sugar_transporter_CS"/>
</dbReference>
<feature type="transmembrane region" description="Helical" evidence="7">
    <location>
        <begin position="270"/>
        <end position="287"/>
    </location>
</feature>
<dbReference type="Proteomes" id="UP001649381">
    <property type="component" value="Unassembled WGS sequence"/>
</dbReference>
<dbReference type="RefSeq" id="WP_236338057.1">
    <property type="nucleotide sequence ID" value="NZ_JAKIJS010000002.1"/>
</dbReference>
<reference evidence="9 10" key="1">
    <citation type="submission" date="2022-01" db="EMBL/GenBank/DDBJ databases">
        <title>Alkalihalobacillus sp. EGI L200015, a novel bacterium isolated from a salt lake sediment.</title>
        <authorList>
            <person name="Gao L."/>
            <person name="Fang B.-Z."/>
            <person name="Li W.-J."/>
        </authorList>
    </citation>
    <scope>NUCLEOTIDE SEQUENCE [LARGE SCALE GENOMIC DNA]</scope>
    <source>
        <strain evidence="9 10">KCTC 12718</strain>
    </source>
</reference>
<keyword evidence="2" id="KW-0813">Transport</keyword>
<keyword evidence="6 7" id="KW-0472">Membrane</keyword>
<dbReference type="InterPro" id="IPR036259">
    <property type="entry name" value="MFS_trans_sf"/>
</dbReference>
<evidence type="ECO:0000256" key="1">
    <source>
        <dbReference type="ARBA" id="ARBA00004651"/>
    </source>
</evidence>
<keyword evidence="10" id="KW-1185">Reference proteome</keyword>
<feature type="transmembrane region" description="Helical" evidence="7">
    <location>
        <begin position="293"/>
        <end position="317"/>
    </location>
</feature>
<evidence type="ECO:0000256" key="7">
    <source>
        <dbReference type="SAM" id="Phobius"/>
    </source>
</evidence>
<evidence type="ECO:0000313" key="9">
    <source>
        <dbReference type="EMBL" id="MCF6139293.1"/>
    </source>
</evidence>
<feature type="transmembrane region" description="Helical" evidence="7">
    <location>
        <begin position="132"/>
        <end position="152"/>
    </location>
</feature>
<dbReference type="PROSITE" id="PS00216">
    <property type="entry name" value="SUGAR_TRANSPORT_1"/>
    <property type="match status" value="1"/>
</dbReference>
<evidence type="ECO:0000256" key="5">
    <source>
        <dbReference type="ARBA" id="ARBA00022989"/>
    </source>
</evidence>
<feature type="transmembrane region" description="Helical" evidence="7">
    <location>
        <begin position="97"/>
        <end position="120"/>
    </location>
</feature>
<feature type="transmembrane region" description="Helical" evidence="7">
    <location>
        <begin position="12"/>
        <end position="33"/>
    </location>
</feature>
<evidence type="ECO:0000256" key="6">
    <source>
        <dbReference type="ARBA" id="ARBA00023136"/>
    </source>
</evidence>
<dbReference type="InterPro" id="IPR020846">
    <property type="entry name" value="MFS_dom"/>
</dbReference>
<accession>A0ABS9H5Z3</accession>
<dbReference type="PROSITE" id="PS50850">
    <property type="entry name" value="MFS"/>
    <property type="match status" value="1"/>
</dbReference>
<proteinExistence type="predicted"/>
<keyword evidence="3" id="KW-1003">Cell membrane</keyword>
<feature type="transmembrane region" description="Helical" evidence="7">
    <location>
        <begin position="73"/>
        <end position="91"/>
    </location>
</feature>
<gene>
    <name evidence="9" type="ORF">L2716_16270</name>
</gene>
<evidence type="ECO:0000256" key="4">
    <source>
        <dbReference type="ARBA" id="ARBA00022692"/>
    </source>
</evidence>
<feature type="transmembrane region" description="Helical" evidence="7">
    <location>
        <begin position="359"/>
        <end position="377"/>
    </location>
</feature>
<dbReference type="SUPFAM" id="SSF103473">
    <property type="entry name" value="MFS general substrate transporter"/>
    <property type="match status" value="1"/>
</dbReference>
<comment type="subcellular location">
    <subcellularLocation>
        <location evidence="1">Cell membrane</location>
        <topology evidence="1">Multi-pass membrane protein</topology>
    </subcellularLocation>
</comment>
<sequence>MRTARYRFNVLISVVFVSGFAQGMLLPLLAILLENAGVSSSINGLSASAFYIGILVISPFIEKPLHKFGYKRMIVTGIALTGVSLLVFPLWQAIWFWFILRLIIGIGDHIFHFATQVWLTSISVEGNRGKNISIYGVSFGLGFGVGPVMTKLIEVNTALPFVVASILCVLALFLLIRIEHEYPENIVTTDVQSTWQRYGKVFKLSWPGLLGTFGYGFIETTVHSNFPVYAVRQGLGVDAVSILLPAFAIGALIFQVPLGLLSDKLGRKPILVTSLLIGGISFILMTLNGSLIYLTVMFIIAGLFLGSLFSMGITFMADLLPKELLPAGNILAGICFSLGSIFGPLIGGLAIQVLEEGSIFYTIGGMMLLLFIGVSFFQPRKGSEVAMTE</sequence>
<feature type="transmembrane region" description="Helical" evidence="7">
    <location>
        <begin position="238"/>
        <end position="258"/>
    </location>
</feature>
<dbReference type="CDD" id="cd17477">
    <property type="entry name" value="MFS_YcaD_like"/>
    <property type="match status" value="1"/>
</dbReference>
<dbReference type="Pfam" id="PF07690">
    <property type="entry name" value="MFS_1"/>
    <property type="match status" value="1"/>
</dbReference>
<feature type="transmembrane region" description="Helical" evidence="7">
    <location>
        <begin position="329"/>
        <end position="353"/>
    </location>
</feature>
<feature type="domain" description="Major facilitator superfamily (MFS) profile" evidence="8">
    <location>
        <begin position="7"/>
        <end position="382"/>
    </location>
</feature>
<evidence type="ECO:0000313" key="10">
    <source>
        <dbReference type="Proteomes" id="UP001649381"/>
    </source>
</evidence>
<comment type="caution">
    <text evidence="9">The sequence shown here is derived from an EMBL/GenBank/DDBJ whole genome shotgun (WGS) entry which is preliminary data.</text>
</comment>
<keyword evidence="5 7" id="KW-1133">Transmembrane helix</keyword>
<organism evidence="9 10">
    <name type="scientific">Pseudalkalibacillus berkeleyi</name>
    <dbReference type="NCBI Taxonomy" id="1069813"/>
    <lineage>
        <taxon>Bacteria</taxon>
        <taxon>Bacillati</taxon>
        <taxon>Bacillota</taxon>
        <taxon>Bacilli</taxon>
        <taxon>Bacillales</taxon>
        <taxon>Fictibacillaceae</taxon>
        <taxon>Pseudalkalibacillus</taxon>
    </lineage>
</organism>
<evidence type="ECO:0000259" key="8">
    <source>
        <dbReference type="PROSITE" id="PS50850"/>
    </source>
</evidence>
<dbReference type="EMBL" id="JAKIJS010000002">
    <property type="protein sequence ID" value="MCF6139293.1"/>
    <property type="molecule type" value="Genomic_DNA"/>
</dbReference>
<dbReference type="InterPro" id="IPR047200">
    <property type="entry name" value="MFS_YcaD-like"/>
</dbReference>
<dbReference type="InterPro" id="IPR011701">
    <property type="entry name" value="MFS"/>
</dbReference>
<name>A0ABS9H5Z3_9BACL</name>
<dbReference type="Gene3D" id="1.20.1250.20">
    <property type="entry name" value="MFS general substrate transporter like domains"/>
    <property type="match status" value="2"/>
</dbReference>
<feature type="transmembrane region" description="Helical" evidence="7">
    <location>
        <begin position="201"/>
        <end position="218"/>
    </location>
</feature>
<feature type="transmembrane region" description="Helical" evidence="7">
    <location>
        <begin position="45"/>
        <end position="61"/>
    </location>
</feature>
<evidence type="ECO:0000256" key="3">
    <source>
        <dbReference type="ARBA" id="ARBA00022475"/>
    </source>
</evidence>